<dbReference type="SUPFAM" id="SSF53067">
    <property type="entry name" value="Actin-like ATPase domain"/>
    <property type="match status" value="1"/>
</dbReference>
<keyword evidence="3" id="KW-0813">Transport</keyword>
<dbReference type="InterPro" id="IPR007812">
    <property type="entry name" value="T2SS_protein-GspL"/>
</dbReference>
<evidence type="ECO:0000256" key="4">
    <source>
        <dbReference type="ARBA" id="ARBA00022475"/>
    </source>
</evidence>
<dbReference type="Gene3D" id="3.30.420.380">
    <property type="match status" value="1"/>
</dbReference>
<keyword evidence="13" id="KW-1185">Reference proteome</keyword>
<evidence type="ECO:0000256" key="2">
    <source>
        <dbReference type="ARBA" id="ARBA00005318"/>
    </source>
</evidence>
<evidence type="ECO:0000313" key="13">
    <source>
        <dbReference type="Proteomes" id="UP001293718"/>
    </source>
</evidence>
<gene>
    <name evidence="12" type="primary">gspL</name>
    <name evidence="12" type="ORF">SM757_02330</name>
</gene>
<proteinExistence type="inferred from homology"/>
<comment type="subcellular location">
    <subcellularLocation>
        <location evidence="1">Cell inner membrane</location>
        <topology evidence="1">Single-pass membrane protein</topology>
    </subcellularLocation>
</comment>
<dbReference type="InterPro" id="IPR025691">
    <property type="entry name" value="GspL_pp_dom"/>
</dbReference>
<comment type="caution">
    <text evidence="12">The sequence shown here is derived from an EMBL/GenBank/DDBJ whole genome shotgun (WGS) entry which is preliminary data.</text>
</comment>
<protein>
    <submittedName>
        <fullName evidence="12">Type II secretion system protein GspL</fullName>
    </submittedName>
</protein>
<accession>A0ABU5I8I2</accession>
<evidence type="ECO:0000256" key="8">
    <source>
        <dbReference type="ARBA" id="ARBA00022989"/>
    </source>
</evidence>
<keyword evidence="4" id="KW-1003">Cell membrane</keyword>
<name>A0ABU5I8I2_9BURK</name>
<evidence type="ECO:0000256" key="5">
    <source>
        <dbReference type="ARBA" id="ARBA00022519"/>
    </source>
</evidence>
<dbReference type="InterPro" id="IPR043129">
    <property type="entry name" value="ATPase_NBD"/>
</dbReference>
<dbReference type="Pfam" id="PF05134">
    <property type="entry name" value="T2SSL"/>
    <property type="match status" value="1"/>
</dbReference>
<dbReference type="EMBL" id="JAXOJX010000002">
    <property type="protein sequence ID" value="MDZ5455404.1"/>
    <property type="molecule type" value="Genomic_DNA"/>
</dbReference>
<evidence type="ECO:0000259" key="11">
    <source>
        <dbReference type="Pfam" id="PF12693"/>
    </source>
</evidence>
<keyword evidence="9" id="KW-0472">Membrane</keyword>
<dbReference type="NCBIfam" id="TIGR01709">
    <property type="entry name" value="typeII_sec_gspL"/>
    <property type="match status" value="1"/>
</dbReference>
<dbReference type="InterPro" id="IPR024230">
    <property type="entry name" value="GspL_cyto_dom"/>
</dbReference>
<evidence type="ECO:0000259" key="10">
    <source>
        <dbReference type="Pfam" id="PF05134"/>
    </source>
</evidence>
<organism evidence="12 13">
    <name type="scientific">Azohydromonas lata</name>
    <dbReference type="NCBI Taxonomy" id="45677"/>
    <lineage>
        <taxon>Bacteria</taxon>
        <taxon>Pseudomonadati</taxon>
        <taxon>Pseudomonadota</taxon>
        <taxon>Betaproteobacteria</taxon>
        <taxon>Burkholderiales</taxon>
        <taxon>Sphaerotilaceae</taxon>
        <taxon>Azohydromonas</taxon>
    </lineage>
</organism>
<feature type="domain" description="GspL cytoplasmic actin-ATPase-like" evidence="10">
    <location>
        <begin position="68"/>
        <end position="144"/>
    </location>
</feature>
<keyword evidence="7" id="KW-0653">Protein transport</keyword>
<evidence type="ECO:0000256" key="9">
    <source>
        <dbReference type="ARBA" id="ARBA00023136"/>
    </source>
</evidence>
<dbReference type="Proteomes" id="UP001293718">
    <property type="component" value="Unassembled WGS sequence"/>
</dbReference>
<keyword evidence="5" id="KW-0997">Cell inner membrane</keyword>
<evidence type="ECO:0000256" key="3">
    <source>
        <dbReference type="ARBA" id="ARBA00022448"/>
    </source>
</evidence>
<evidence type="ECO:0000256" key="7">
    <source>
        <dbReference type="ARBA" id="ARBA00022927"/>
    </source>
</evidence>
<comment type="similarity">
    <text evidence="2">Belongs to the GSP L family.</text>
</comment>
<feature type="domain" description="GspL periplasmic" evidence="11">
    <location>
        <begin position="265"/>
        <end position="397"/>
    </location>
</feature>
<evidence type="ECO:0000313" key="12">
    <source>
        <dbReference type="EMBL" id="MDZ5455404.1"/>
    </source>
</evidence>
<evidence type="ECO:0000256" key="6">
    <source>
        <dbReference type="ARBA" id="ARBA00022692"/>
    </source>
</evidence>
<sequence length="411" mass="44374">MSILVVQIPPRERLSVAGGEAAVRGGEFSYVLSPDGLAVGSSGRCAPALLPKADTVLALLSDTDCSWLRAAALPKAPAGKLRAALLGLLEESLLDDPELVHLALAPKATPGEPTWIAAMHKPWLAAQLAQLEGAGLIVERVLPCAWPDATQPHGHFSTVPGNDPQAPLRLTWSDADGVTALRLQGGMARQLLSRWQEGPARWTATPAAATEAERWLGTPVQLLGDEERALEAARSLWNLRQFDLAPQHRGMLALRDAWRQFRSPPWRPVRWGLAGLAVAQLLGMNLSAWQLHHGIQQRKLAMDQVLRGTFPQVRAVLDAPLQMERETQALRTAAGRPGESDFESLLSAAALAWPQGRPPLEGLKFEPGRLTLPATGWSPAEIENFRAQLRPGGWAVEASDGRLTLRPQGGV</sequence>
<keyword evidence="8" id="KW-1133">Transmembrane helix</keyword>
<keyword evidence="6" id="KW-0812">Transmembrane</keyword>
<evidence type="ECO:0000256" key="1">
    <source>
        <dbReference type="ARBA" id="ARBA00004377"/>
    </source>
</evidence>
<dbReference type="Pfam" id="PF12693">
    <property type="entry name" value="GspL_C"/>
    <property type="match status" value="1"/>
</dbReference>
<dbReference type="RefSeq" id="WP_322464237.1">
    <property type="nucleotide sequence ID" value="NZ_JAXOJX010000002.1"/>
</dbReference>
<reference evidence="12 13" key="1">
    <citation type="submission" date="2023-11" db="EMBL/GenBank/DDBJ databases">
        <title>Draft genome of Azohydromonas lata strain H1 (DSM1123), a polyhydroxyalkanoate producer.</title>
        <authorList>
            <person name="Traversa D."/>
            <person name="D'Addabbo P."/>
            <person name="Pazzani C."/>
            <person name="Manzari C."/>
            <person name="Chiara M."/>
            <person name="Scrascia M."/>
        </authorList>
    </citation>
    <scope>NUCLEOTIDE SEQUENCE [LARGE SCALE GENOMIC DNA]</scope>
    <source>
        <strain evidence="12 13">H1</strain>
    </source>
</reference>